<dbReference type="PROSITE" id="PS51755">
    <property type="entry name" value="OMPR_PHOB"/>
    <property type="match status" value="1"/>
</dbReference>
<dbReference type="RefSeq" id="WP_007365034.1">
    <property type="nucleotide sequence ID" value="NZ_ACLR01000118.1"/>
</dbReference>
<evidence type="ECO:0000259" key="6">
    <source>
        <dbReference type="PROSITE" id="PS50110"/>
    </source>
</evidence>
<dbReference type="SMART" id="SM00448">
    <property type="entry name" value="REC"/>
    <property type="match status" value="1"/>
</dbReference>
<dbReference type="SUPFAM" id="SSF52172">
    <property type="entry name" value="CheY-like"/>
    <property type="match status" value="1"/>
</dbReference>
<dbReference type="InterPro" id="IPR001789">
    <property type="entry name" value="Sig_transdc_resp-reg_receiver"/>
</dbReference>
<dbReference type="GO" id="GO:0032993">
    <property type="term" value="C:protein-DNA complex"/>
    <property type="evidence" value="ECO:0007669"/>
    <property type="project" value="TreeGrafter"/>
</dbReference>
<keyword evidence="3 5" id="KW-0238">DNA-binding</keyword>
<dbReference type="AlphaFoldDB" id="C2MAY9"/>
<dbReference type="InterPro" id="IPR001867">
    <property type="entry name" value="OmpR/PhoB-type_DNA-bd"/>
</dbReference>
<comment type="caution">
    <text evidence="8">The sequence shown here is derived from an EMBL/GenBank/DDBJ whole genome shotgun (WGS) entry which is preliminary data.</text>
</comment>
<dbReference type="InterPro" id="IPR036388">
    <property type="entry name" value="WH-like_DNA-bd_sf"/>
</dbReference>
<feature type="domain" description="Response regulatory" evidence="6">
    <location>
        <begin position="7"/>
        <end position="121"/>
    </location>
</feature>
<dbReference type="Pfam" id="PF00072">
    <property type="entry name" value="Response_reg"/>
    <property type="match status" value="1"/>
</dbReference>
<dbReference type="CDD" id="cd00383">
    <property type="entry name" value="trans_reg_C"/>
    <property type="match status" value="1"/>
</dbReference>
<evidence type="ECO:0000256" key="3">
    <source>
        <dbReference type="ARBA" id="ARBA00023125"/>
    </source>
</evidence>
<dbReference type="SUPFAM" id="SSF46894">
    <property type="entry name" value="C-terminal effector domain of the bipartite response regulators"/>
    <property type="match status" value="1"/>
</dbReference>
<evidence type="ECO:0000256" key="1">
    <source>
        <dbReference type="ARBA" id="ARBA00022553"/>
    </source>
</evidence>
<evidence type="ECO:0000313" key="9">
    <source>
        <dbReference type="Proteomes" id="UP000003303"/>
    </source>
</evidence>
<dbReference type="Gene3D" id="3.40.50.2300">
    <property type="match status" value="1"/>
</dbReference>
<dbReference type="InterPro" id="IPR039420">
    <property type="entry name" value="WalR-like"/>
</dbReference>
<reference evidence="8 9" key="1">
    <citation type="submission" date="2009-04" db="EMBL/GenBank/DDBJ databases">
        <authorList>
            <person name="Sebastian Y."/>
            <person name="Madupu R."/>
            <person name="Durkin A.S."/>
            <person name="Torralba M."/>
            <person name="Methe B."/>
            <person name="Sutton G.G."/>
            <person name="Strausberg R.L."/>
            <person name="Nelson K.E."/>
        </authorList>
    </citation>
    <scope>NUCLEOTIDE SEQUENCE [LARGE SCALE GENOMIC DNA]</scope>
    <source>
        <strain evidence="8 9">60-3</strain>
    </source>
</reference>
<organism evidence="8 9">
    <name type="scientific">Porphyromonas uenonis 60-3</name>
    <dbReference type="NCBI Taxonomy" id="596327"/>
    <lineage>
        <taxon>Bacteria</taxon>
        <taxon>Pseudomonadati</taxon>
        <taxon>Bacteroidota</taxon>
        <taxon>Bacteroidia</taxon>
        <taxon>Bacteroidales</taxon>
        <taxon>Porphyromonadaceae</taxon>
        <taxon>Porphyromonas</taxon>
    </lineage>
</organism>
<keyword evidence="9" id="KW-1185">Reference proteome</keyword>
<dbReference type="InterPro" id="IPR016032">
    <property type="entry name" value="Sig_transdc_resp-reg_C-effctor"/>
</dbReference>
<dbReference type="EMBL" id="ACLR01000118">
    <property type="protein sequence ID" value="EEK17062.1"/>
    <property type="molecule type" value="Genomic_DNA"/>
</dbReference>
<dbReference type="Pfam" id="PF00486">
    <property type="entry name" value="Trans_reg_C"/>
    <property type="match status" value="1"/>
</dbReference>
<dbReference type="PROSITE" id="PS50110">
    <property type="entry name" value="RESPONSE_REGULATORY"/>
    <property type="match status" value="1"/>
</dbReference>
<dbReference type="eggNOG" id="COG0745">
    <property type="taxonomic scope" value="Bacteria"/>
</dbReference>
<dbReference type="GO" id="GO:0000156">
    <property type="term" value="F:phosphorelay response regulator activity"/>
    <property type="evidence" value="ECO:0007669"/>
    <property type="project" value="TreeGrafter"/>
</dbReference>
<dbReference type="CDD" id="cd17574">
    <property type="entry name" value="REC_OmpR"/>
    <property type="match status" value="1"/>
</dbReference>
<feature type="DNA-binding region" description="OmpR/PhoB-type" evidence="5">
    <location>
        <begin position="132"/>
        <end position="230"/>
    </location>
</feature>
<protein>
    <submittedName>
        <fullName evidence="8">Transcriptional regulatory protein RprY</fullName>
    </submittedName>
</protein>
<sequence>MNNKEIRVFLCEDDESLGIMLQEYLIAKEYEVDLFTDGEMGLEAFRQKKYDLCLIDIMMPKMDGFELAKEIRTLEPEIPIIFVTAKDQKKDILAGFKLGADDYITKPFSMQELEARMEAIMRRIIGDGHEHQQFYQLGKLLYDTKKQSLTTEDGQVFTLTTKENELLTLFCVYANETLEREYALRTIWSDANYFNARSMDVYVTKLRKILKVDPSLEIKNVHGKGYRLVTPIQEISEDQIKRV</sequence>
<dbReference type="Gene3D" id="6.10.250.690">
    <property type="match status" value="1"/>
</dbReference>
<keyword evidence="2" id="KW-0902">Two-component regulatory system</keyword>
<dbReference type="Proteomes" id="UP000003303">
    <property type="component" value="Unassembled WGS sequence"/>
</dbReference>
<dbReference type="InterPro" id="IPR011006">
    <property type="entry name" value="CheY-like_superfamily"/>
</dbReference>
<feature type="domain" description="OmpR/PhoB-type" evidence="7">
    <location>
        <begin position="132"/>
        <end position="230"/>
    </location>
</feature>
<proteinExistence type="predicted"/>
<dbReference type="OrthoDB" id="9790442at2"/>
<evidence type="ECO:0000256" key="5">
    <source>
        <dbReference type="PROSITE-ProRule" id="PRU01091"/>
    </source>
</evidence>
<dbReference type="PANTHER" id="PTHR48111">
    <property type="entry name" value="REGULATOR OF RPOS"/>
    <property type="match status" value="1"/>
</dbReference>
<dbReference type="Gene3D" id="1.10.10.10">
    <property type="entry name" value="Winged helix-like DNA-binding domain superfamily/Winged helix DNA-binding domain"/>
    <property type="match status" value="1"/>
</dbReference>
<name>C2MAY9_9PORP</name>
<dbReference type="GO" id="GO:0006355">
    <property type="term" value="P:regulation of DNA-templated transcription"/>
    <property type="evidence" value="ECO:0007669"/>
    <property type="project" value="InterPro"/>
</dbReference>
<evidence type="ECO:0000256" key="4">
    <source>
        <dbReference type="PROSITE-ProRule" id="PRU00169"/>
    </source>
</evidence>
<feature type="modified residue" description="4-aspartylphosphate" evidence="4">
    <location>
        <position position="56"/>
    </location>
</feature>
<evidence type="ECO:0000259" key="7">
    <source>
        <dbReference type="PROSITE" id="PS51755"/>
    </source>
</evidence>
<keyword evidence="1 4" id="KW-0597">Phosphoprotein</keyword>
<dbReference type="SMART" id="SM00862">
    <property type="entry name" value="Trans_reg_C"/>
    <property type="match status" value="1"/>
</dbReference>
<dbReference type="PANTHER" id="PTHR48111:SF40">
    <property type="entry name" value="PHOSPHATE REGULON TRANSCRIPTIONAL REGULATORY PROTEIN PHOB"/>
    <property type="match status" value="1"/>
</dbReference>
<accession>C2MAY9</accession>
<dbReference type="FunFam" id="3.40.50.2300:FF:000073">
    <property type="entry name" value="DNA-binding response regulator RprY"/>
    <property type="match status" value="1"/>
</dbReference>
<dbReference type="STRING" id="596327.PORUE0001_1001"/>
<dbReference type="GO" id="GO:0005829">
    <property type="term" value="C:cytosol"/>
    <property type="evidence" value="ECO:0007669"/>
    <property type="project" value="TreeGrafter"/>
</dbReference>
<gene>
    <name evidence="8" type="primary">rprY</name>
    <name evidence="8" type="ORF">PORUE0001_1001</name>
</gene>
<dbReference type="GO" id="GO:0000976">
    <property type="term" value="F:transcription cis-regulatory region binding"/>
    <property type="evidence" value="ECO:0007669"/>
    <property type="project" value="TreeGrafter"/>
</dbReference>
<evidence type="ECO:0000313" key="8">
    <source>
        <dbReference type="EMBL" id="EEK17062.1"/>
    </source>
</evidence>
<evidence type="ECO:0000256" key="2">
    <source>
        <dbReference type="ARBA" id="ARBA00023012"/>
    </source>
</evidence>